<dbReference type="SUPFAM" id="SSF90002">
    <property type="entry name" value="Hypothetical protein YjiA, C-terminal domain"/>
    <property type="match status" value="1"/>
</dbReference>
<keyword evidence="3" id="KW-0143">Chaperone</keyword>
<dbReference type="InterPro" id="IPR003495">
    <property type="entry name" value="CobW/HypB/UreG_nucleotide-bd"/>
</dbReference>
<comment type="similarity">
    <text evidence="4">Belongs to the SIMIBI class G3E GTPase family. ZNG1 subfamily.</text>
</comment>
<evidence type="ECO:0000256" key="4">
    <source>
        <dbReference type="ARBA" id="ARBA00034320"/>
    </source>
</evidence>
<dbReference type="CDD" id="cd03112">
    <property type="entry name" value="CobW-like"/>
    <property type="match status" value="1"/>
</dbReference>
<dbReference type="STRING" id="1449351.RISW2_16310"/>
<evidence type="ECO:0000313" key="9">
    <source>
        <dbReference type="EMBL" id="ETX30398.1"/>
    </source>
</evidence>
<dbReference type="InterPro" id="IPR051927">
    <property type="entry name" value="Zn_Chap_cDPG_Synth"/>
</dbReference>
<evidence type="ECO:0000256" key="2">
    <source>
        <dbReference type="ARBA" id="ARBA00022801"/>
    </source>
</evidence>
<dbReference type="Pfam" id="PF02492">
    <property type="entry name" value="cobW"/>
    <property type="match status" value="1"/>
</dbReference>
<dbReference type="RefSeq" id="WP_084615241.1">
    <property type="nucleotide sequence ID" value="NZ_JAME01000004.1"/>
</dbReference>
<keyword evidence="2" id="KW-0378">Hydrolase</keyword>
<dbReference type="OrthoDB" id="9808822at2"/>
<evidence type="ECO:0000256" key="7">
    <source>
        <dbReference type="SAM" id="MobiDB-lite"/>
    </source>
</evidence>
<accession>X7FCC2</accession>
<sequence length="418" mass="45623">MTSDHRSERVRPATRDAGASAAPDTRLPTTVLSGFLGAGKTTLVNQLLRSAGSARTAIIVNDMSEINIDADLVRSGAAGLSATDETLVELTNGCICCTLREDLLQEVHRLAVLGRFDRLLIESTGISEPLPVAATFEYCDETFASLADVARLDAMVTVVDAVNLTADYDDRALLRDRGQVRDDTDERTIVELLVDQIEFADIIVLNKITTAGAERTAAARRIIRALNPDARLIETDHGAVVPGQILDTGLFSAARARSHPLWFKELNGAADHVPETEEYGISSFCYRARAPFDWQRVRHVLGGGAPCLFDGVLRAKGHFWIAEHPSSVMTFSLAGRLNEIAVGGRWWAAMPRSDWPADGEARARILRHWSADVGDRRQELVFIGTQAMNRDAICAALDRCIAAPAPKARPVAREHLVR</sequence>
<keyword evidence="1" id="KW-0547">Nucleotide-binding</keyword>
<dbReference type="eggNOG" id="COG0523">
    <property type="taxonomic scope" value="Bacteria"/>
</dbReference>
<dbReference type="Proteomes" id="UP000023430">
    <property type="component" value="Unassembled WGS sequence"/>
</dbReference>
<evidence type="ECO:0000313" key="10">
    <source>
        <dbReference type="Proteomes" id="UP000023430"/>
    </source>
</evidence>
<dbReference type="GO" id="GO:0000166">
    <property type="term" value="F:nucleotide binding"/>
    <property type="evidence" value="ECO:0007669"/>
    <property type="project" value="UniProtKB-KW"/>
</dbReference>
<comment type="caution">
    <text evidence="9">The sequence shown here is derived from an EMBL/GenBank/DDBJ whole genome shotgun (WGS) entry which is preliminary data.</text>
</comment>
<organism evidence="9 10">
    <name type="scientific">Roseivivax isoporae LMG 25204</name>
    <dbReference type="NCBI Taxonomy" id="1449351"/>
    <lineage>
        <taxon>Bacteria</taxon>
        <taxon>Pseudomonadati</taxon>
        <taxon>Pseudomonadota</taxon>
        <taxon>Alphaproteobacteria</taxon>
        <taxon>Rhodobacterales</taxon>
        <taxon>Roseobacteraceae</taxon>
        <taxon>Roseivivax</taxon>
    </lineage>
</organism>
<dbReference type="SMART" id="SM00833">
    <property type="entry name" value="CobW_C"/>
    <property type="match status" value="1"/>
</dbReference>
<dbReference type="InterPro" id="IPR011629">
    <property type="entry name" value="CobW-like_C"/>
</dbReference>
<dbReference type="Gene3D" id="3.30.1220.10">
    <property type="entry name" value="CobW-like, C-terminal domain"/>
    <property type="match status" value="1"/>
</dbReference>
<protein>
    <submittedName>
        <fullName evidence="9">Cobalamin synthesis protein CobW</fullName>
    </submittedName>
</protein>
<comment type="function">
    <text evidence="5">Zinc chaperone that directly transfers zinc cofactor to target proteins, thereby activating them. Zinc is transferred from the CXCC motif in the GTPase domain to the zinc binding site in target proteins in a process requiring GTP hydrolysis.</text>
</comment>
<proteinExistence type="inferred from homology"/>
<dbReference type="EMBL" id="JAME01000004">
    <property type="protein sequence ID" value="ETX30398.1"/>
    <property type="molecule type" value="Genomic_DNA"/>
</dbReference>
<feature type="domain" description="CobW C-terminal" evidence="8">
    <location>
        <begin position="281"/>
        <end position="401"/>
    </location>
</feature>
<dbReference type="SUPFAM" id="SSF52540">
    <property type="entry name" value="P-loop containing nucleoside triphosphate hydrolases"/>
    <property type="match status" value="1"/>
</dbReference>
<comment type="catalytic activity">
    <reaction evidence="6">
        <text>GTP + H2O = GDP + phosphate + H(+)</text>
        <dbReference type="Rhea" id="RHEA:19669"/>
        <dbReference type="ChEBI" id="CHEBI:15377"/>
        <dbReference type="ChEBI" id="CHEBI:15378"/>
        <dbReference type="ChEBI" id="CHEBI:37565"/>
        <dbReference type="ChEBI" id="CHEBI:43474"/>
        <dbReference type="ChEBI" id="CHEBI:58189"/>
    </reaction>
    <physiologicalReaction direction="left-to-right" evidence="6">
        <dbReference type="Rhea" id="RHEA:19670"/>
    </physiologicalReaction>
</comment>
<dbReference type="PANTHER" id="PTHR43603">
    <property type="entry name" value="COBW DOMAIN-CONTAINING PROTEIN DDB_G0274527"/>
    <property type="match status" value="1"/>
</dbReference>
<evidence type="ECO:0000256" key="6">
    <source>
        <dbReference type="ARBA" id="ARBA00049117"/>
    </source>
</evidence>
<dbReference type="AlphaFoldDB" id="X7FCC2"/>
<dbReference type="GO" id="GO:0016787">
    <property type="term" value="F:hydrolase activity"/>
    <property type="evidence" value="ECO:0007669"/>
    <property type="project" value="UniProtKB-KW"/>
</dbReference>
<gene>
    <name evidence="9" type="ORF">RISW2_16310</name>
</gene>
<evidence type="ECO:0000259" key="8">
    <source>
        <dbReference type="SMART" id="SM00833"/>
    </source>
</evidence>
<dbReference type="Gene3D" id="3.40.50.300">
    <property type="entry name" value="P-loop containing nucleotide triphosphate hydrolases"/>
    <property type="match status" value="1"/>
</dbReference>
<dbReference type="PATRIC" id="fig|1449351.3.peg.820"/>
<evidence type="ECO:0000256" key="5">
    <source>
        <dbReference type="ARBA" id="ARBA00045658"/>
    </source>
</evidence>
<dbReference type="Pfam" id="PF07683">
    <property type="entry name" value="CobW_C"/>
    <property type="match status" value="1"/>
</dbReference>
<name>X7FCC2_9RHOB</name>
<feature type="compositionally biased region" description="Basic and acidic residues" evidence="7">
    <location>
        <begin position="1"/>
        <end position="14"/>
    </location>
</feature>
<evidence type="ECO:0000256" key="3">
    <source>
        <dbReference type="ARBA" id="ARBA00023186"/>
    </source>
</evidence>
<keyword evidence="10" id="KW-1185">Reference proteome</keyword>
<dbReference type="PANTHER" id="PTHR43603:SF1">
    <property type="entry name" value="ZINC-REGULATED GTPASE METALLOPROTEIN ACTIVATOR 1"/>
    <property type="match status" value="1"/>
</dbReference>
<feature type="region of interest" description="Disordered" evidence="7">
    <location>
        <begin position="1"/>
        <end position="25"/>
    </location>
</feature>
<evidence type="ECO:0000256" key="1">
    <source>
        <dbReference type="ARBA" id="ARBA00022741"/>
    </source>
</evidence>
<dbReference type="InterPro" id="IPR027417">
    <property type="entry name" value="P-loop_NTPase"/>
</dbReference>
<reference evidence="9 10" key="1">
    <citation type="submission" date="2014-01" db="EMBL/GenBank/DDBJ databases">
        <title>Roseivivax isoporae LMG 25204 Genome Sequencing.</title>
        <authorList>
            <person name="Lai Q."/>
            <person name="Li G."/>
            <person name="Shao Z."/>
        </authorList>
    </citation>
    <scope>NUCLEOTIDE SEQUENCE [LARGE SCALE GENOMIC DNA]</scope>
    <source>
        <strain evidence="9 10">LMG 25204</strain>
    </source>
</reference>
<dbReference type="InterPro" id="IPR036627">
    <property type="entry name" value="CobW-likC_sf"/>
</dbReference>